<dbReference type="EMBL" id="CABHNM010000079">
    <property type="protein sequence ID" value="VUX23660.1"/>
    <property type="molecule type" value="Genomic_DNA"/>
</dbReference>
<feature type="transmembrane region" description="Helical" evidence="7">
    <location>
        <begin position="311"/>
        <end position="333"/>
    </location>
</feature>
<dbReference type="InterPro" id="IPR002656">
    <property type="entry name" value="Acyl_transf_3_dom"/>
</dbReference>
<dbReference type="PANTHER" id="PTHR40074:SF2">
    <property type="entry name" value="O-ACETYLTRANSFERASE WECH"/>
    <property type="match status" value="1"/>
</dbReference>
<feature type="transmembrane region" description="Helical" evidence="7">
    <location>
        <begin position="12"/>
        <end position="28"/>
    </location>
</feature>
<evidence type="ECO:0000259" key="8">
    <source>
        <dbReference type="Pfam" id="PF01757"/>
    </source>
</evidence>
<dbReference type="GO" id="GO:0016413">
    <property type="term" value="F:O-acetyltransferase activity"/>
    <property type="evidence" value="ECO:0007669"/>
    <property type="project" value="TreeGrafter"/>
</dbReference>
<dbReference type="GO" id="GO:0005886">
    <property type="term" value="C:plasma membrane"/>
    <property type="evidence" value="ECO:0007669"/>
    <property type="project" value="UniProtKB-SubCell"/>
</dbReference>
<comment type="subcellular location">
    <subcellularLocation>
        <location evidence="1">Cell membrane</location>
        <topology evidence="1">Multi-pass membrane protein</topology>
    </subcellularLocation>
</comment>
<dbReference type="Pfam" id="PF01757">
    <property type="entry name" value="Acyl_transf_3"/>
    <property type="match status" value="1"/>
</dbReference>
<gene>
    <name evidence="9" type="ORF">DLSSTS7063_03259</name>
</gene>
<name>A0A564UW21_9FIRM</name>
<feature type="transmembrane region" description="Helical" evidence="7">
    <location>
        <begin position="345"/>
        <end position="367"/>
    </location>
</feature>
<dbReference type="Proteomes" id="UP000398619">
    <property type="component" value="Unassembled WGS sequence"/>
</dbReference>
<feature type="transmembrane region" description="Helical" evidence="7">
    <location>
        <begin position="155"/>
        <end position="173"/>
    </location>
</feature>
<feature type="transmembrane region" description="Helical" evidence="7">
    <location>
        <begin position="271"/>
        <end position="290"/>
    </location>
</feature>
<evidence type="ECO:0000256" key="3">
    <source>
        <dbReference type="ARBA" id="ARBA00022475"/>
    </source>
</evidence>
<organism evidence="9 10">
    <name type="scientific">Dorea longicatena</name>
    <dbReference type="NCBI Taxonomy" id="88431"/>
    <lineage>
        <taxon>Bacteria</taxon>
        <taxon>Bacillati</taxon>
        <taxon>Bacillota</taxon>
        <taxon>Clostridia</taxon>
        <taxon>Lachnospirales</taxon>
        <taxon>Lachnospiraceae</taxon>
        <taxon>Dorea</taxon>
    </lineage>
</organism>
<reference evidence="9 10" key="1">
    <citation type="submission" date="2019-07" db="EMBL/GenBank/DDBJ databases">
        <authorList>
            <person name="Hibberd C M."/>
            <person name="Gehrig L. J."/>
            <person name="Chang H.-W."/>
            <person name="Venkatesh S."/>
        </authorList>
    </citation>
    <scope>NUCLEOTIDE SEQUENCE [LARGE SCALE GENOMIC DNA]</scope>
    <source>
        <strain evidence="9">Dorea_longicatena_SSTS_Bg7063</strain>
    </source>
</reference>
<proteinExistence type="inferred from homology"/>
<keyword evidence="9" id="KW-0808">Transferase</keyword>
<keyword evidence="9" id="KW-0012">Acyltransferase</keyword>
<evidence type="ECO:0000256" key="1">
    <source>
        <dbReference type="ARBA" id="ARBA00004651"/>
    </source>
</evidence>
<evidence type="ECO:0000313" key="9">
    <source>
        <dbReference type="EMBL" id="VUX23660.1"/>
    </source>
</evidence>
<evidence type="ECO:0000313" key="10">
    <source>
        <dbReference type="Proteomes" id="UP000398619"/>
    </source>
</evidence>
<evidence type="ECO:0000256" key="6">
    <source>
        <dbReference type="ARBA" id="ARBA00023136"/>
    </source>
</evidence>
<dbReference type="RefSeq" id="WP_144101826.1">
    <property type="nucleotide sequence ID" value="NZ_CABHNM010000079.1"/>
</dbReference>
<keyword evidence="5 7" id="KW-1133">Transmembrane helix</keyword>
<keyword evidence="6 7" id="KW-0472">Membrane</keyword>
<feature type="domain" description="Acyltransferase 3" evidence="8">
    <location>
        <begin position="12"/>
        <end position="364"/>
    </location>
</feature>
<feature type="transmembrane region" description="Helical" evidence="7">
    <location>
        <begin position="83"/>
        <end position="105"/>
    </location>
</feature>
<evidence type="ECO:0000256" key="4">
    <source>
        <dbReference type="ARBA" id="ARBA00022692"/>
    </source>
</evidence>
<dbReference type="GO" id="GO:0009246">
    <property type="term" value="P:enterobacterial common antigen biosynthetic process"/>
    <property type="evidence" value="ECO:0007669"/>
    <property type="project" value="TreeGrafter"/>
</dbReference>
<protein>
    <submittedName>
        <fullName evidence="9">Acyltransferase family protein</fullName>
    </submittedName>
</protein>
<feature type="transmembrane region" description="Helical" evidence="7">
    <location>
        <begin position="238"/>
        <end position="259"/>
    </location>
</feature>
<evidence type="ECO:0000256" key="2">
    <source>
        <dbReference type="ARBA" id="ARBA00007400"/>
    </source>
</evidence>
<dbReference type="PANTHER" id="PTHR40074">
    <property type="entry name" value="O-ACETYLTRANSFERASE WECH"/>
    <property type="match status" value="1"/>
</dbReference>
<accession>A0A564UW21</accession>
<evidence type="ECO:0000256" key="7">
    <source>
        <dbReference type="SAM" id="Phobius"/>
    </source>
</evidence>
<sequence>MEESKKKKIRFGYIDLLETIAIICIVFYHGATGNANILSGKMTGYVNYFIQTLVAVAVPLFFVVNGFLLFGRGFNLKKHIRKTIRVAAIAIIWGVITIIFLMFIRGEYLSAKEFLLTFWQTRPNWTSHLWFLGELVCIYLLFPVLYYIHRDQRKIFIYFVVIGIAMIFGNTFLNEMGMLATVVIRHPKNISGINFFNMFNPFTGNNPCDLIYFCVGGLIYTYKNILEKVHIMKCKVLMVLGFLLNNICLFIIGILYSKITNTFWDTVWEGRSTIFVLLNVIYVFLFFMDFNKNNRLQKQSEITLKDRFCKCIEVISKNTMGIYLVHVLVLRTIEKFSIQASFTSYITVGIIYSIVVTLISLIITLCVKRIPVVGKFI</sequence>
<feature type="transmembrane region" description="Helical" evidence="7">
    <location>
        <begin position="125"/>
        <end position="148"/>
    </location>
</feature>
<feature type="transmembrane region" description="Helical" evidence="7">
    <location>
        <begin position="48"/>
        <end position="71"/>
    </location>
</feature>
<dbReference type="AlphaFoldDB" id="A0A564UW21"/>
<keyword evidence="4 7" id="KW-0812">Transmembrane</keyword>
<evidence type="ECO:0000256" key="5">
    <source>
        <dbReference type="ARBA" id="ARBA00022989"/>
    </source>
</evidence>
<comment type="similarity">
    <text evidence="2">Belongs to the acyltransferase 3 family.</text>
</comment>
<keyword evidence="3" id="KW-1003">Cell membrane</keyword>